<keyword evidence="4 5" id="KW-0808">Transferase</keyword>
<dbReference type="InterPro" id="IPR003382">
    <property type="entry name" value="Flavoprotein"/>
</dbReference>
<keyword evidence="1 5" id="KW-0637">Prenyltransferase</keyword>
<dbReference type="PANTHER" id="PTHR43374">
    <property type="entry name" value="FLAVIN PRENYLTRANSFERASE"/>
    <property type="match status" value="1"/>
</dbReference>
<proteinExistence type="inferred from homology"/>
<keyword evidence="8" id="KW-1185">Reference proteome</keyword>
<feature type="binding site" evidence="5">
    <location>
        <begin position="139"/>
        <end position="142"/>
    </location>
    <ligand>
        <name>FMN</name>
        <dbReference type="ChEBI" id="CHEBI:58210"/>
    </ligand>
</feature>
<dbReference type="Proteomes" id="UP000464675">
    <property type="component" value="Chromosome"/>
</dbReference>
<feature type="binding site" evidence="5">
    <location>
        <begin position="48"/>
        <end position="50"/>
    </location>
    <ligand>
        <name>FMN</name>
        <dbReference type="ChEBI" id="CHEBI:58210"/>
    </ligand>
</feature>
<evidence type="ECO:0000256" key="2">
    <source>
        <dbReference type="ARBA" id="ARBA00022630"/>
    </source>
</evidence>
<name>A0ABX6IYE9_9GAMM</name>
<evidence type="ECO:0000259" key="6">
    <source>
        <dbReference type="Pfam" id="PF02441"/>
    </source>
</evidence>
<gene>
    <name evidence="5" type="primary">ubiX</name>
    <name evidence="7" type="ORF">GTQ55_13355</name>
</gene>
<comment type="similarity">
    <text evidence="5">Belongs to the UbiX/PAD1 family.</text>
</comment>
<reference evidence="7 8" key="1">
    <citation type="submission" date="2020-01" db="EMBL/GenBank/DDBJ databases">
        <title>The possibility of degradation of plastic by Microbulbifer hydrolyticus IRE-31.</title>
        <authorList>
            <person name="Liu L."/>
        </authorList>
    </citation>
    <scope>NUCLEOTIDE SEQUENCE [LARGE SCALE GENOMIC DNA]</scope>
    <source>
        <strain evidence="7 8">IRE-31</strain>
    </source>
</reference>
<comment type="function">
    <text evidence="5">Flavin prenyltransferase that catalyzes the synthesis of the prenylated FMN cofactor (prenyl-FMN) for 4-hydroxy-3-polyprenylbenzoic acid decarboxylase UbiD. The prenyltransferase is metal-independent and links a dimethylallyl moiety from dimethylallyl monophosphate (DMAP) to the flavin N5 and C6 atoms of FMN.</text>
</comment>
<feature type="binding site" evidence="5">
    <location>
        <position position="174"/>
    </location>
    <ligand>
        <name>FMN</name>
        <dbReference type="ChEBI" id="CHEBI:58210"/>
    </ligand>
</feature>
<dbReference type="SUPFAM" id="SSF52507">
    <property type="entry name" value="Homo-oligomeric flavin-containing Cys decarboxylases, HFCD"/>
    <property type="match status" value="1"/>
</dbReference>
<evidence type="ECO:0000256" key="4">
    <source>
        <dbReference type="ARBA" id="ARBA00022679"/>
    </source>
</evidence>
<evidence type="ECO:0000256" key="3">
    <source>
        <dbReference type="ARBA" id="ARBA00022643"/>
    </source>
</evidence>
<dbReference type="NCBIfam" id="TIGR00421">
    <property type="entry name" value="ubiX_pad"/>
    <property type="match status" value="1"/>
</dbReference>
<evidence type="ECO:0000256" key="1">
    <source>
        <dbReference type="ARBA" id="ARBA00022602"/>
    </source>
</evidence>
<dbReference type="Gene3D" id="3.40.50.1950">
    <property type="entry name" value="Flavin prenyltransferase-like"/>
    <property type="match status" value="1"/>
</dbReference>
<feature type="binding site" evidence="5">
    <location>
        <position position="204"/>
    </location>
    <ligand>
        <name>dimethylallyl phosphate</name>
        <dbReference type="ChEBI" id="CHEBI:88052"/>
    </ligand>
</feature>
<dbReference type="InterPro" id="IPR004507">
    <property type="entry name" value="UbiX-like"/>
</dbReference>
<comment type="caution">
    <text evidence="5">Lacks conserved residue(s) required for the propagation of feature annotation.</text>
</comment>
<evidence type="ECO:0000313" key="7">
    <source>
        <dbReference type="EMBL" id="QHQ39874.1"/>
    </source>
</evidence>
<dbReference type="InterPro" id="IPR036551">
    <property type="entry name" value="Flavin_trans-like"/>
</dbReference>
<comment type="catalytic activity">
    <reaction evidence="5">
        <text>dimethylallyl phosphate + FMNH2 = prenylated FMNH2 + phosphate</text>
        <dbReference type="Rhea" id="RHEA:37743"/>
        <dbReference type="ChEBI" id="CHEBI:43474"/>
        <dbReference type="ChEBI" id="CHEBI:57618"/>
        <dbReference type="ChEBI" id="CHEBI:87467"/>
        <dbReference type="ChEBI" id="CHEBI:88052"/>
        <dbReference type="EC" id="2.5.1.129"/>
    </reaction>
</comment>
<keyword evidence="3 5" id="KW-0288">FMN</keyword>
<dbReference type="HAMAP" id="MF_01984">
    <property type="entry name" value="ubiX_pad"/>
    <property type="match status" value="1"/>
</dbReference>
<organism evidence="7 8">
    <name type="scientific">Microbulbifer hydrolyticus</name>
    <dbReference type="NCBI Taxonomy" id="48074"/>
    <lineage>
        <taxon>Bacteria</taxon>
        <taxon>Pseudomonadati</taxon>
        <taxon>Pseudomonadota</taxon>
        <taxon>Gammaproteobacteria</taxon>
        <taxon>Cellvibrionales</taxon>
        <taxon>Microbulbiferaceae</taxon>
        <taxon>Microbulbifer</taxon>
    </lineage>
</organism>
<dbReference type="EMBL" id="CP047491">
    <property type="protein sequence ID" value="QHQ39874.1"/>
    <property type="molecule type" value="Genomic_DNA"/>
</dbReference>
<dbReference type="PANTHER" id="PTHR43374:SF1">
    <property type="entry name" value="FLAVIN PRENYLTRANSFERASE PAD1, MITOCHONDRIAL"/>
    <property type="match status" value="1"/>
</dbReference>
<evidence type="ECO:0000313" key="8">
    <source>
        <dbReference type="Proteomes" id="UP000464675"/>
    </source>
</evidence>
<feature type="domain" description="Flavoprotein" evidence="6">
    <location>
        <begin position="40"/>
        <end position="224"/>
    </location>
</feature>
<keyword evidence="2 5" id="KW-0285">Flavoprotein</keyword>
<dbReference type="EC" id="2.5.1.129" evidence="5"/>
<protein>
    <recommendedName>
        <fullName evidence="5">Flavin prenyltransferase UbiX</fullName>
        <ecNumber evidence="5">2.5.1.129</ecNumber>
    </recommendedName>
</protein>
<evidence type="ECO:0000256" key="5">
    <source>
        <dbReference type="HAMAP-Rule" id="MF_01984"/>
    </source>
</evidence>
<dbReference type="Pfam" id="PF02441">
    <property type="entry name" value="Flavoprotein"/>
    <property type="match status" value="1"/>
</dbReference>
<feature type="binding site" evidence="5">
    <location>
        <position position="220"/>
    </location>
    <ligand>
        <name>dimethylallyl phosphate</name>
        <dbReference type="ChEBI" id="CHEBI:88052"/>
    </ligand>
</feature>
<accession>A0ABX6IYE9</accession>
<sequence length="238" mass="25650">MVASAVCTSACSRRWNRNTANSPLPGANTDTSLAEPTFPKTVTLAMTGASGAQYGLRLLQCLLAARVRVWLLLSDAARIVIDTETDVSLPEDESRTEAFLRELYGAEEGQLTLFGKRDWFSPVASGTGAANSLVVCPASGGTLSAVACGASNNLIERAADVALKERRQLILVPREAPYSEIHLENMLKLTRMGAVILPASPGFYQKPRTVEDLVDFVVARILSQLGIDQTLLPPWGEY</sequence>
<feature type="binding site" evidence="5">
    <location>
        <position position="74"/>
    </location>
    <ligand>
        <name>FMN</name>
        <dbReference type="ChEBI" id="CHEBI:58210"/>
    </ligand>
</feature>